<evidence type="ECO:0000256" key="5">
    <source>
        <dbReference type="ARBA" id="ARBA00022840"/>
    </source>
</evidence>
<dbReference type="VEuPathDB" id="FungiDB:RhiirA1_408454"/>
<dbReference type="PANTHER" id="PTHR11384">
    <property type="entry name" value="ATP-BINDING CASSETTE, SUB-FAMILY D MEMBER"/>
    <property type="match status" value="1"/>
</dbReference>
<dbReference type="CDD" id="cd03223">
    <property type="entry name" value="ABCD_peroxisomal_ALDP"/>
    <property type="match status" value="1"/>
</dbReference>
<accession>A0A2I1G7I7</accession>
<feature type="coiled-coil region" evidence="8">
    <location>
        <begin position="745"/>
        <end position="779"/>
    </location>
</feature>
<dbReference type="PROSITE" id="PS50893">
    <property type="entry name" value="ABC_TRANSPORTER_2"/>
    <property type="match status" value="1"/>
</dbReference>
<feature type="transmembrane region" description="Helical" evidence="9">
    <location>
        <begin position="198"/>
        <end position="218"/>
    </location>
</feature>
<feature type="transmembrane region" description="Helical" evidence="9">
    <location>
        <begin position="298"/>
        <end position="317"/>
    </location>
</feature>
<dbReference type="GO" id="GO:0016887">
    <property type="term" value="F:ATP hydrolysis activity"/>
    <property type="evidence" value="ECO:0007669"/>
    <property type="project" value="InterPro"/>
</dbReference>
<keyword evidence="7 9" id="KW-0472">Membrane</keyword>
<reference evidence="11 12" key="1">
    <citation type="submission" date="2015-10" db="EMBL/GenBank/DDBJ databases">
        <title>Genome analyses suggest a sexual origin of heterokaryosis in a supposedly ancient asexual fungus.</title>
        <authorList>
            <person name="Ropars J."/>
            <person name="Sedzielewska K."/>
            <person name="Noel J."/>
            <person name="Charron P."/>
            <person name="Farinelli L."/>
            <person name="Marton T."/>
            <person name="Kruger M."/>
            <person name="Pelin A."/>
            <person name="Brachmann A."/>
            <person name="Corradi N."/>
        </authorList>
    </citation>
    <scope>NUCLEOTIDE SEQUENCE [LARGE SCALE GENOMIC DNA]</scope>
    <source>
        <strain evidence="11 12">A4</strain>
    </source>
</reference>
<dbReference type="Gene3D" id="1.20.1560.10">
    <property type="entry name" value="ABC transporter type 1, transmembrane domain"/>
    <property type="match status" value="1"/>
</dbReference>
<feature type="domain" description="ABC transporter" evidence="10">
    <location>
        <begin position="522"/>
        <end position="754"/>
    </location>
</feature>
<evidence type="ECO:0000313" key="11">
    <source>
        <dbReference type="EMBL" id="PKY42599.1"/>
    </source>
</evidence>
<keyword evidence="8" id="KW-0175">Coiled coil</keyword>
<dbReference type="InterPro" id="IPR017871">
    <property type="entry name" value="ABC_transporter-like_CS"/>
</dbReference>
<dbReference type="GO" id="GO:0006635">
    <property type="term" value="P:fatty acid beta-oxidation"/>
    <property type="evidence" value="ECO:0007669"/>
    <property type="project" value="TreeGrafter"/>
</dbReference>
<dbReference type="SUPFAM" id="SSF90123">
    <property type="entry name" value="ABC transporter transmembrane region"/>
    <property type="match status" value="1"/>
</dbReference>
<evidence type="ECO:0000256" key="2">
    <source>
        <dbReference type="ARBA" id="ARBA00022448"/>
    </source>
</evidence>
<dbReference type="GO" id="GO:0005778">
    <property type="term" value="C:peroxisomal membrane"/>
    <property type="evidence" value="ECO:0007669"/>
    <property type="project" value="TreeGrafter"/>
</dbReference>
<dbReference type="InterPro" id="IPR027417">
    <property type="entry name" value="P-loop_NTPase"/>
</dbReference>
<organism evidence="11 12">
    <name type="scientific">Rhizophagus irregularis</name>
    <dbReference type="NCBI Taxonomy" id="588596"/>
    <lineage>
        <taxon>Eukaryota</taxon>
        <taxon>Fungi</taxon>
        <taxon>Fungi incertae sedis</taxon>
        <taxon>Mucoromycota</taxon>
        <taxon>Glomeromycotina</taxon>
        <taxon>Glomeromycetes</taxon>
        <taxon>Glomerales</taxon>
        <taxon>Glomeraceae</taxon>
        <taxon>Rhizophagus</taxon>
    </lineage>
</organism>
<keyword evidence="6 9" id="KW-1133">Transmembrane helix</keyword>
<dbReference type="PROSITE" id="PS00211">
    <property type="entry name" value="ABC_TRANSPORTER_1"/>
    <property type="match status" value="1"/>
</dbReference>
<comment type="caution">
    <text evidence="11">The sequence shown here is derived from an EMBL/GenBank/DDBJ whole genome shotgun (WGS) entry which is preliminary data.</text>
</comment>
<dbReference type="InterPro" id="IPR036640">
    <property type="entry name" value="ABC1_TM_sf"/>
</dbReference>
<dbReference type="SUPFAM" id="SSF52540">
    <property type="entry name" value="P-loop containing nucleoside triphosphate hydrolases"/>
    <property type="match status" value="1"/>
</dbReference>
<gene>
    <name evidence="11" type="ORF">RhiirA4_397664</name>
</gene>
<feature type="transmembrane region" description="Helical" evidence="9">
    <location>
        <begin position="155"/>
        <end position="178"/>
    </location>
</feature>
<dbReference type="AlphaFoldDB" id="A0A2I1G7I7"/>
<dbReference type="GO" id="GO:0140359">
    <property type="term" value="F:ABC-type transporter activity"/>
    <property type="evidence" value="ECO:0007669"/>
    <property type="project" value="InterPro"/>
</dbReference>
<evidence type="ECO:0000256" key="1">
    <source>
        <dbReference type="ARBA" id="ARBA00008575"/>
    </source>
</evidence>
<evidence type="ECO:0000256" key="8">
    <source>
        <dbReference type="SAM" id="Coils"/>
    </source>
</evidence>
<dbReference type="Pfam" id="PF06472">
    <property type="entry name" value="ABC_membrane_2"/>
    <property type="match status" value="1"/>
</dbReference>
<keyword evidence="3 9" id="KW-0812">Transmembrane</keyword>
<dbReference type="EMBL" id="LLXI01000206">
    <property type="protein sequence ID" value="PKY42599.1"/>
    <property type="molecule type" value="Genomic_DNA"/>
</dbReference>
<keyword evidence="2" id="KW-0813">Transport</keyword>
<dbReference type="GO" id="GO:0007031">
    <property type="term" value="P:peroxisome organization"/>
    <property type="evidence" value="ECO:0007669"/>
    <property type="project" value="TreeGrafter"/>
</dbReference>
<dbReference type="VEuPathDB" id="FungiDB:FUN_003937"/>
<dbReference type="GO" id="GO:0005324">
    <property type="term" value="F:long-chain fatty acid transmembrane transporter activity"/>
    <property type="evidence" value="ECO:0007669"/>
    <property type="project" value="TreeGrafter"/>
</dbReference>
<dbReference type="GO" id="GO:0015910">
    <property type="term" value="P:long-chain fatty acid import into peroxisome"/>
    <property type="evidence" value="ECO:0007669"/>
    <property type="project" value="TreeGrafter"/>
</dbReference>
<evidence type="ECO:0000256" key="6">
    <source>
        <dbReference type="ARBA" id="ARBA00022989"/>
    </source>
</evidence>
<evidence type="ECO:0000259" key="10">
    <source>
        <dbReference type="PROSITE" id="PS50893"/>
    </source>
</evidence>
<keyword evidence="4" id="KW-0547">Nucleotide-binding</keyword>
<evidence type="ECO:0000256" key="9">
    <source>
        <dbReference type="SAM" id="Phobius"/>
    </source>
</evidence>
<dbReference type="GO" id="GO:0042760">
    <property type="term" value="P:very long-chain fatty acid catabolic process"/>
    <property type="evidence" value="ECO:0007669"/>
    <property type="project" value="TreeGrafter"/>
</dbReference>
<proteinExistence type="inferred from homology"/>
<dbReference type="Pfam" id="PF00005">
    <property type="entry name" value="ABC_tran"/>
    <property type="match status" value="1"/>
</dbReference>
<feature type="transmembrane region" description="Helical" evidence="9">
    <location>
        <begin position="37"/>
        <end position="55"/>
    </location>
</feature>
<evidence type="ECO:0000313" key="12">
    <source>
        <dbReference type="Proteomes" id="UP000234323"/>
    </source>
</evidence>
<comment type="similarity">
    <text evidence="1">Belongs to the ABC transporter superfamily. ABCD family. Peroxisomal fatty acyl CoA transporter (TC 3.A.1.203) subfamily.</text>
</comment>
<dbReference type="InterPro" id="IPR011527">
    <property type="entry name" value="ABC1_TM_dom"/>
</dbReference>
<dbReference type="VEuPathDB" id="FungiDB:RhiirFUN_006073"/>
<protein>
    <recommendedName>
        <fullName evidence="10">ABC transporter domain-containing protein</fullName>
    </recommendedName>
</protein>
<dbReference type="InterPro" id="IPR050835">
    <property type="entry name" value="ABC_transporter_sub-D"/>
</dbReference>
<evidence type="ECO:0000256" key="3">
    <source>
        <dbReference type="ARBA" id="ARBA00022692"/>
    </source>
</evidence>
<dbReference type="Gene3D" id="3.40.50.300">
    <property type="entry name" value="P-loop containing nucleotide triphosphate hydrolases"/>
    <property type="match status" value="1"/>
</dbReference>
<evidence type="ECO:0000256" key="7">
    <source>
        <dbReference type="ARBA" id="ARBA00023136"/>
    </source>
</evidence>
<keyword evidence="5" id="KW-0067">ATP-binding</keyword>
<evidence type="ECO:0000256" key="4">
    <source>
        <dbReference type="ARBA" id="ARBA00022741"/>
    </source>
</evidence>
<dbReference type="GO" id="GO:0005524">
    <property type="term" value="F:ATP binding"/>
    <property type="evidence" value="ECO:0007669"/>
    <property type="project" value="UniProtKB-KW"/>
</dbReference>
<name>A0A2I1G7I7_9GLOM</name>
<dbReference type="InterPro" id="IPR003593">
    <property type="entry name" value="AAA+_ATPase"/>
</dbReference>
<dbReference type="InterPro" id="IPR003439">
    <property type="entry name" value="ABC_transporter-like_ATP-bd"/>
</dbReference>
<keyword evidence="12" id="KW-1185">Reference proteome</keyword>
<dbReference type="SMART" id="SM00382">
    <property type="entry name" value="AAA"/>
    <property type="match status" value="1"/>
</dbReference>
<dbReference type="Proteomes" id="UP000234323">
    <property type="component" value="Unassembled WGS sequence"/>
</dbReference>
<sequence length="790" mass="89135">MVAFSKPVSELPPAIQAVLNPTSNIGNSRQTLNKSKAIVSIAFISIAAYITNYIYKKQAERAQTRPSLTRAASSRADLYDGPVPGNKKYTLTVPYKNRTAKVTVRPTPPETFKKHKKLFPPPTTGIQRVGVNKLFFRQLAAIIKIILPKVRSKEVFILLLHSVFLVLRTWLSIVVARLDGRIVRDLVAANGKEFLKGIAYWFLIAIPATYTNSMIRFFQSKLSIAFRTRLTRYVHDLYINDQNTCYKAINLDNRIEGVDQFITTDIARFCDGLASLYSNLGKPVLDTIIFNYQLAKSIGLYGMLGLFGNYLLTAWILRKVTPSFGKLAAIEAKLEGDFRSAHTRLITNAEEIAFYHGADLEHSILERTYLRLVKHINSILKKRIAYNMFEDFVIKYCWSAIGLLGCSVPVFFPAYGGHGGKNEMQSGTENHGKERDRTKGFITNKRLMMTLADAGGRMMYSYKELAELAGYTSRVYNLLSVLHALYASEYVATPRPLSFPEDQEFYSLGDIRGKVIYGYDGIKFEGVPIVAPNPGNKRGGDELIKGLDVVINPGEHLLITGPNGVGKSSVARVIARLWPVFRGVFSRPDVSSIFYIPQRPYLSIGTLRDQVIYPHSHADMIRNNRTDEELMDILRIVHLDNIPKREGGWETKKEWKDVFSGGEKQRIGMARLFYHNPKFAILDECTSAVSSDVEGLMYQHAKDINITLITISHRPSLFKYHTHLLLLSGDEGSWKFETIGTKEERMSLDNEVAALEAKLKDVESNKARIEEINKELQLGIPEDKKQNIVD</sequence>
<dbReference type="PANTHER" id="PTHR11384:SF67">
    <property type="entry name" value="ATP-BINDING CASSETTE SUB-FAMILY D MEMBER 1"/>
    <property type="match status" value="1"/>
</dbReference>